<keyword evidence="6" id="KW-0472">Membrane</keyword>
<dbReference type="RefSeq" id="WP_276281246.1">
    <property type="nucleotide sequence ID" value="NZ_CP119809.1"/>
</dbReference>
<dbReference type="EC" id="3.4.-.-" evidence="8"/>
<protein>
    <submittedName>
        <fullName evidence="8">S8/S53 family peptidase</fullName>
        <ecNumber evidence="8">3.4.-.-</ecNumber>
    </submittedName>
</protein>
<dbReference type="EMBL" id="JBHSZH010000005">
    <property type="protein sequence ID" value="MFC7080871.1"/>
    <property type="molecule type" value="Genomic_DNA"/>
</dbReference>
<proteinExistence type="inferred from homology"/>
<comment type="similarity">
    <text evidence="4">Belongs to the peptidase S8 family.</text>
</comment>
<evidence type="ECO:0000256" key="6">
    <source>
        <dbReference type="SAM" id="Phobius"/>
    </source>
</evidence>
<feature type="domain" description="Peptidase S8/S53" evidence="7">
    <location>
        <begin position="232"/>
        <end position="472"/>
    </location>
</feature>
<feature type="region of interest" description="Disordered" evidence="5">
    <location>
        <begin position="191"/>
        <end position="215"/>
    </location>
</feature>
<dbReference type="InterPro" id="IPR000209">
    <property type="entry name" value="Peptidase_S8/S53_dom"/>
</dbReference>
<evidence type="ECO:0000313" key="8">
    <source>
        <dbReference type="EMBL" id="MFC7080871.1"/>
    </source>
</evidence>
<dbReference type="GeneID" id="79302435"/>
<comment type="caution">
    <text evidence="4">Lacks conserved residue(s) required for the propagation of feature annotation.</text>
</comment>
<keyword evidence="1" id="KW-0645">Protease</keyword>
<feature type="region of interest" description="Disordered" evidence="5">
    <location>
        <begin position="1"/>
        <end position="20"/>
    </location>
</feature>
<dbReference type="PROSITE" id="PS51318">
    <property type="entry name" value="TAT"/>
    <property type="match status" value="1"/>
</dbReference>
<evidence type="ECO:0000313" key="9">
    <source>
        <dbReference type="Proteomes" id="UP001596407"/>
    </source>
</evidence>
<organism evidence="8 9">
    <name type="scientific">Halorussus caseinilyticus</name>
    <dbReference type="NCBI Taxonomy" id="3034025"/>
    <lineage>
        <taxon>Archaea</taxon>
        <taxon>Methanobacteriati</taxon>
        <taxon>Methanobacteriota</taxon>
        <taxon>Stenosarchaea group</taxon>
        <taxon>Halobacteria</taxon>
        <taxon>Halobacteriales</taxon>
        <taxon>Haladaptataceae</taxon>
        <taxon>Halorussus</taxon>
    </lineage>
</organism>
<dbReference type="InterPro" id="IPR006311">
    <property type="entry name" value="TAT_signal"/>
</dbReference>
<name>A0ABD5WQ81_9EURY</name>
<dbReference type="SUPFAM" id="SSF52743">
    <property type="entry name" value="Subtilisin-like"/>
    <property type="match status" value="1"/>
</dbReference>
<evidence type="ECO:0000259" key="7">
    <source>
        <dbReference type="Pfam" id="PF00082"/>
    </source>
</evidence>
<evidence type="ECO:0000256" key="4">
    <source>
        <dbReference type="PROSITE-ProRule" id="PRU01240"/>
    </source>
</evidence>
<dbReference type="Gene3D" id="3.40.50.200">
    <property type="entry name" value="Peptidase S8/S53 domain"/>
    <property type="match status" value="1"/>
</dbReference>
<feature type="compositionally biased region" description="Polar residues" evidence="5">
    <location>
        <begin position="197"/>
        <end position="207"/>
    </location>
</feature>
<feature type="region of interest" description="Disordered" evidence="5">
    <location>
        <begin position="37"/>
        <end position="59"/>
    </location>
</feature>
<evidence type="ECO:0000256" key="2">
    <source>
        <dbReference type="ARBA" id="ARBA00022801"/>
    </source>
</evidence>
<dbReference type="CDD" id="cd00306">
    <property type="entry name" value="Peptidases_S8_S53"/>
    <property type="match status" value="1"/>
</dbReference>
<feature type="transmembrane region" description="Helical" evidence="6">
    <location>
        <begin position="20"/>
        <end position="41"/>
    </location>
</feature>
<keyword evidence="3" id="KW-0720">Serine protease</keyword>
<dbReference type="Pfam" id="PF00082">
    <property type="entry name" value="Peptidase_S8"/>
    <property type="match status" value="1"/>
</dbReference>
<dbReference type="PROSITE" id="PS00138">
    <property type="entry name" value="SUBTILASE_SER"/>
    <property type="match status" value="1"/>
</dbReference>
<dbReference type="PROSITE" id="PS51892">
    <property type="entry name" value="SUBTILASE"/>
    <property type="match status" value="1"/>
</dbReference>
<keyword evidence="6" id="KW-1133">Transmembrane helix</keyword>
<keyword evidence="9" id="KW-1185">Reference proteome</keyword>
<dbReference type="GO" id="GO:0006508">
    <property type="term" value="P:proteolysis"/>
    <property type="evidence" value="ECO:0007669"/>
    <property type="project" value="UniProtKB-KW"/>
</dbReference>
<keyword evidence="2 8" id="KW-0378">Hydrolase</keyword>
<comment type="caution">
    <text evidence="8">The sequence shown here is derived from an EMBL/GenBank/DDBJ whole genome shotgun (WGS) entry which is preliminary data.</text>
</comment>
<reference evidence="8 9" key="1">
    <citation type="journal article" date="2019" name="Int. J. Syst. Evol. Microbiol.">
        <title>The Global Catalogue of Microorganisms (GCM) 10K type strain sequencing project: providing services to taxonomists for standard genome sequencing and annotation.</title>
        <authorList>
            <consortium name="The Broad Institute Genomics Platform"/>
            <consortium name="The Broad Institute Genome Sequencing Center for Infectious Disease"/>
            <person name="Wu L."/>
            <person name="Ma J."/>
        </authorList>
    </citation>
    <scope>NUCLEOTIDE SEQUENCE [LARGE SCALE GENOMIC DNA]</scope>
    <source>
        <strain evidence="8 9">DT72</strain>
    </source>
</reference>
<gene>
    <name evidence="8" type="ORF">ACFQJ6_12900</name>
</gene>
<keyword evidence="6" id="KW-0812">Transmembrane</keyword>
<evidence type="ECO:0000256" key="3">
    <source>
        <dbReference type="ARBA" id="ARBA00022825"/>
    </source>
</evidence>
<dbReference type="Proteomes" id="UP001596407">
    <property type="component" value="Unassembled WGS sequence"/>
</dbReference>
<dbReference type="AlphaFoldDB" id="A0ABD5WQ81"/>
<accession>A0ABD5WQ81</accession>
<evidence type="ECO:0000256" key="1">
    <source>
        <dbReference type="ARBA" id="ARBA00022670"/>
    </source>
</evidence>
<dbReference type="InterPro" id="IPR023828">
    <property type="entry name" value="Peptidase_S8_Ser-AS"/>
</dbReference>
<sequence length="508" mass="54768">MSPRENDETEYSSETGRRRFLQGVGVVTATSFVGASSALAAPSRKRTPNPYPKTGSGPSFESDAYFRHISELPSVKRQLESYEKSGKVGHLMTHDLRQKLSDSASGTVDLTVSTCGERSEMYSKGQYERPLHGWRPTETEVKELKKYGDVVFVPDVVSTKVGLSNVAVGDIPKIAALDFVLEIGHDPALEVPDGETNDISTQASNPTADDLKTSSHNSFDSEVYDLTTYTQVGVIGTGYPSTTSWSKNWAESIGIDTNKAKDFVDSDWRTGDSHGTDCADTVAYMLKEGDPESNLIVPLKVWDDSDNKVVTSAFRNAIDYATKNDIPICSTSVETAANEGTCPSTLCEELDSYCSAGYMITCATGNDDKEYEVCHPATSYFTIGVGGYNGSCSGGYSCDPASNYGSILYYDDNFNTTYCSWCYNAAGQRSFQPDVYACYSFDTDAGNNIAGTSFAAPVVAAGGAVHHSVHGSTGYGTHRSKYHGMNNHTVCPSESSNSGDVLHVPDLT</sequence>
<dbReference type="GO" id="GO:0008236">
    <property type="term" value="F:serine-type peptidase activity"/>
    <property type="evidence" value="ECO:0007669"/>
    <property type="project" value="UniProtKB-KW"/>
</dbReference>
<evidence type="ECO:0000256" key="5">
    <source>
        <dbReference type="SAM" id="MobiDB-lite"/>
    </source>
</evidence>
<dbReference type="InterPro" id="IPR036852">
    <property type="entry name" value="Peptidase_S8/S53_dom_sf"/>
</dbReference>